<gene>
    <name evidence="1" type="ORF">AQPE_0590</name>
</gene>
<proteinExistence type="predicted"/>
<dbReference type="KEGG" id="anf:AQPE_0590"/>
<accession>A0A5K7S4I0</accession>
<protein>
    <submittedName>
        <fullName evidence="1">Uncharacterized protein</fullName>
    </submittedName>
</protein>
<dbReference type="AlphaFoldDB" id="A0A5K7S4I0"/>
<evidence type="ECO:0000313" key="2">
    <source>
        <dbReference type="Proteomes" id="UP001193389"/>
    </source>
</evidence>
<reference evidence="1" key="1">
    <citation type="journal article" date="2020" name="Int. J. Syst. Evol. Microbiol.">
        <title>Aquipluma nitroreducens gen. nov. sp. nov., a novel facultatively anaerobic bacterium isolated from a freshwater lake.</title>
        <authorList>
            <person name="Watanabe M."/>
            <person name="Kojima H."/>
            <person name="Fukui M."/>
        </authorList>
    </citation>
    <scope>NUCLEOTIDE SEQUENCE</scope>
    <source>
        <strain evidence="1">MeG22</strain>
    </source>
</reference>
<sequence length="446" mass="49866">MLILFLSVSCSISSVEDFVVGDNFIKDQTGVVMIDTLTIQSSSIKYDSIVSNSSGSFLVGSNYNYFSGYKSSNSFLTMKFDDEIEDTEFVFDSLRLVLNYNTYYAGDTTVTQTLSVYQLQEQMELTDTYLYTTSNFKCDPTPLATINLKPKPNSHKEVSIKLPSKLGNRLAQMIKSKNDTITTQDLFLKFFNGLAIKCEPNVKGAIVGFRTSDSGTTDETSTTKSTIETKPEIRLYYHKDPNPNDVHDLYYKFSFVTDGIYFNQISGDSSNSLLDGISETNNERSSKLTNKNTLLQSGIQVFTKIKIPYIDNLLKIGKNSALVGATLRLYPIKGTYSSTTLLPDTMYVYSADHRNKLINQITLPGSSTNYAYAYLTIQKDVEETVFYEIDVSGFIESELQQELETNLSLMIGYGSSAAKKTAEHVILGGANSGKYSPELNVYYYHN</sequence>
<organism evidence="1 2">
    <name type="scientific">Aquipluma nitroreducens</name>
    <dbReference type="NCBI Taxonomy" id="2010828"/>
    <lineage>
        <taxon>Bacteria</taxon>
        <taxon>Pseudomonadati</taxon>
        <taxon>Bacteroidota</taxon>
        <taxon>Bacteroidia</taxon>
        <taxon>Marinilabiliales</taxon>
        <taxon>Prolixibacteraceae</taxon>
        <taxon>Aquipluma</taxon>
    </lineage>
</organism>
<dbReference type="Proteomes" id="UP001193389">
    <property type="component" value="Chromosome"/>
</dbReference>
<keyword evidence="2" id="KW-1185">Reference proteome</keyword>
<dbReference type="EMBL" id="AP018694">
    <property type="protein sequence ID" value="BBE16452.1"/>
    <property type="molecule type" value="Genomic_DNA"/>
</dbReference>
<name>A0A5K7S4I0_9BACT</name>
<evidence type="ECO:0000313" key="1">
    <source>
        <dbReference type="EMBL" id="BBE16452.1"/>
    </source>
</evidence>